<organism evidence="2 3">
    <name type="scientific">Mycolicibacterium chubuense (strain NBB4)</name>
    <name type="common">Mycobacterium chubuense</name>
    <dbReference type="NCBI Taxonomy" id="710421"/>
    <lineage>
        <taxon>Bacteria</taxon>
        <taxon>Bacillati</taxon>
        <taxon>Actinomycetota</taxon>
        <taxon>Actinomycetes</taxon>
        <taxon>Mycobacteriales</taxon>
        <taxon>Mycobacteriaceae</taxon>
        <taxon>Mycolicibacterium</taxon>
    </lineage>
</organism>
<feature type="region of interest" description="Disordered" evidence="1">
    <location>
        <begin position="94"/>
        <end position="225"/>
    </location>
</feature>
<gene>
    <name evidence="2" type="ordered locus">Mycch_0755</name>
</gene>
<dbReference type="STRING" id="710421.Mycch_0755"/>
<feature type="compositionally biased region" description="Basic and acidic residues" evidence="1">
    <location>
        <begin position="182"/>
        <end position="194"/>
    </location>
</feature>
<dbReference type="PATRIC" id="fig|710421.3.peg.754"/>
<accession>I4BE65</accession>
<feature type="compositionally biased region" description="Basic and acidic residues" evidence="1">
    <location>
        <begin position="159"/>
        <end position="173"/>
    </location>
</feature>
<keyword evidence="3" id="KW-1185">Reference proteome</keyword>
<feature type="compositionally biased region" description="Basic and acidic residues" evidence="1">
    <location>
        <begin position="96"/>
        <end position="120"/>
    </location>
</feature>
<evidence type="ECO:0000313" key="2">
    <source>
        <dbReference type="EMBL" id="AFM15572.1"/>
    </source>
</evidence>
<dbReference type="HOGENOM" id="CLU_109687_0_0_11"/>
<protein>
    <recommendedName>
        <fullName evidence="4">IF2 family translation initiation factor</fullName>
    </recommendedName>
</protein>
<dbReference type="OrthoDB" id="4641925at2"/>
<evidence type="ECO:0000256" key="1">
    <source>
        <dbReference type="SAM" id="MobiDB-lite"/>
    </source>
</evidence>
<evidence type="ECO:0008006" key="4">
    <source>
        <dbReference type="Google" id="ProtNLM"/>
    </source>
</evidence>
<name>I4BE65_MYCCN</name>
<proteinExistence type="predicted"/>
<sequence>MKITTLPWAVLRLQYRVARVPLQLFEWQVISRLNEESPARLFYERAVGAVDAAAGSVLADSELESRGTARIERAEALGEAVRLDEVAARRMSQADAELRRSRDAAAEAPTEARAKARDRVQSAQENADQRKQQAVQTATQRTASVKQGVDEAAEQRVAAAEKAERTTEERSRAAEQSVKAAAKAELDDAADKRSAATGARAHADRLEELSDTESEKRQAAKASES</sequence>
<dbReference type="KEGG" id="mcb:Mycch_0755"/>
<dbReference type="Proteomes" id="UP000006057">
    <property type="component" value="Chromosome"/>
</dbReference>
<reference evidence="2 3" key="1">
    <citation type="submission" date="2012-06" db="EMBL/GenBank/DDBJ databases">
        <title>Complete sequence of chromosome of Mycobacterium chubuense NBB4.</title>
        <authorList>
            <consortium name="US DOE Joint Genome Institute"/>
            <person name="Lucas S."/>
            <person name="Han J."/>
            <person name="Lapidus A."/>
            <person name="Cheng J.-F."/>
            <person name="Goodwin L."/>
            <person name="Pitluck S."/>
            <person name="Peters L."/>
            <person name="Mikhailova N."/>
            <person name="Teshima H."/>
            <person name="Detter J.C."/>
            <person name="Han C."/>
            <person name="Tapia R."/>
            <person name="Land M."/>
            <person name="Hauser L."/>
            <person name="Kyrpides N."/>
            <person name="Ivanova N."/>
            <person name="Pagani I."/>
            <person name="Mattes T."/>
            <person name="Holmes A."/>
            <person name="Rutledge P."/>
            <person name="Paulsen I."/>
            <person name="Coleman N."/>
            <person name="Woyke T."/>
        </authorList>
    </citation>
    <scope>NUCLEOTIDE SEQUENCE [LARGE SCALE GENOMIC DNA]</scope>
    <source>
        <strain evidence="2 3">NBB4</strain>
    </source>
</reference>
<evidence type="ECO:0000313" key="3">
    <source>
        <dbReference type="Proteomes" id="UP000006057"/>
    </source>
</evidence>
<dbReference type="eggNOG" id="ENOG5033RUJ">
    <property type="taxonomic scope" value="Bacteria"/>
</dbReference>
<dbReference type="EMBL" id="CP003053">
    <property type="protein sequence ID" value="AFM15572.1"/>
    <property type="molecule type" value="Genomic_DNA"/>
</dbReference>
<dbReference type="RefSeq" id="WP_014814063.1">
    <property type="nucleotide sequence ID" value="NC_018027.1"/>
</dbReference>
<dbReference type="AlphaFoldDB" id="I4BE65"/>
<feature type="compositionally biased region" description="Low complexity" evidence="1">
    <location>
        <begin position="132"/>
        <end position="143"/>
    </location>
</feature>
<feature type="compositionally biased region" description="Basic and acidic residues" evidence="1">
    <location>
        <begin position="201"/>
        <end position="225"/>
    </location>
</feature>